<dbReference type="SUPFAM" id="SSF54211">
    <property type="entry name" value="Ribosomal protein S5 domain 2-like"/>
    <property type="match status" value="1"/>
</dbReference>
<dbReference type="InterPro" id="IPR006204">
    <property type="entry name" value="GHMP_kinase_N_dom"/>
</dbReference>
<keyword evidence="2" id="KW-0547">Nucleotide-binding</keyword>
<keyword evidence="8" id="KW-1185">Reference proteome</keyword>
<feature type="domain" description="GHMP kinase N-terminal" evidence="5">
    <location>
        <begin position="680"/>
        <end position="757"/>
    </location>
</feature>
<keyword evidence="1 7" id="KW-0808">Transferase</keyword>
<dbReference type="PRINTS" id="PR00960">
    <property type="entry name" value="LMBPPROTEIN"/>
</dbReference>
<dbReference type="InterPro" id="IPR020568">
    <property type="entry name" value="Ribosomal_Su5_D2-typ_SF"/>
</dbReference>
<dbReference type="InterPro" id="IPR001174">
    <property type="entry name" value="HddA/FKP"/>
</dbReference>
<dbReference type="Gene3D" id="3.30.230.120">
    <property type="match status" value="1"/>
</dbReference>
<feature type="domain" description="GDP-fucose pyrophosphorylase" evidence="6">
    <location>
        <begin position="64"/>
        <end position="221"/>
    </location>
</feature>
<dbReference type="Pfam" id="PF07959">
    <property type="entry name" value="Fucose_pyrophosphorylase"/>
    <property type="match status" value="1"/>
</dbReference>
<accession>A0A6I4I7U4</accession>
<evidence type="ECO:0000256" key="1">
    <source>
        <dbReference type="ARBA" id="ARBA00022679"/>
    </source>
</evidence>
<comment type="caution">
    <text evidence="7">The sequence shown here is derived from an EMBL/GenBank/DDBJ whole genome shotgun (WGS) entry which is preliminary data.</text>
</comment>
<dbReference type="OrthoDB" id="9812992at2"/>
<dbReference type="RefSeq" id="WP_157541426.1">
    <property type="nucleotide sequence ID" value="NZ_WQLA01000003.1"/>
</dbReference>
<dbReference type="GO" id="GO:0042352">
    <property type="term" value="P:GDP-L-fucose salvage"/>
    <property type="evidence" value="ECO:0007669"/>
    <property type="project" value="TreeGrafter"/>
</dbReference>
<dbReference type="InterPro" id="IPR012887">
    <property type="entry name" value="GDP_fucose_pyrophosphorylase"/>
</dbReference>
<dbReference type="SUPFAM" id="SSF55060">
    <property type="entry name" value="GHMP Kinase, C-terminal domain"/>
    <property type="match status" value="1"/>
</dbReference>
<dbReference type="InterPro" id="IPR052203">
    <property type="entry name" value="GHMP_Kinase-Related"/>
</dbReference>
<reference evidence="7 8" key="1">
    <citation type="submission" date="2019-12" db="EMBL/GenBank/DDBJ databases">
        <title>Mucilaginibacter sp. HME9299 genome sequencing and assembly.</title>
        <authorList>
            <person name="Kang H."/>
            <person name="Kim H."/>
            <person name="Joh K."/>
        </authorList>
    </citation>
    <scope>NUCLEOTIDE SEQUENCE [LARGE SCALE GENOMIC DNA]</scope>
    <source>
        <strain evidence="7 8">HME9299</strain>
    </source>
</reference>
<keyword evidence="4" id="KW-0067">ATP-binding</keyword>
<sequence length="936" mass="103979">MLKKLLTIPPSFKNFGDSYFADKNYFFCTDPASGKVGSGGGTVNLLNEAFKQEAGTTDLNTWLEKDSRLIIHAGGQSRRAPAYAAVGKVFTPMPIFKWKRGQQIDQSLIDLQIPLFEDILNNAPAGLNHLVASGDVLIRTEGALPEIPDADVVCFGLWEQAEKASNFGVFFSEKTSPHELAFTLQKPSPERLQELQPDHLFYIDIGIWLFKPKALKLIFERCGWDEASQSFANDAPSFYDMYTTFGQALGKNPTLVDEAINELTVAVVPLPKGEFYHFGNSAELIESTSKLQGLVKNQEEIWQNKIKPTPDLFTLNAITKIELQSKNSHIWIENSWVGSRWVVDNKHIITGVPQNDWRINLPAQTCIDFIPVGDSDDWCVRIYDFFNPQLPKRGVNANHQFSTDDWFNEPVYEIFKSDELTEAVVQNLIDNPFSYIGSERRLISAANLANEVNLFRQYAQRNEYLKSNMAAIAGNWKRSVFYQLDLKHAATIYNKAELSLPPELGQDAPLLTRLHDQMFRSEVLAKSGVDEKLTQAKAHEGRAFSLLAETIVETAKTNLAEPRLNVMSDQIVWGRSPVRLDLAGGWTDTPPNCLINGGKVLNLAVELNGQPPLQVFIKPSENFGITLRSIDLGVKEDVTSFDELKNYTAIGSAFSIPKAALCLAGFYPDFSAVNYTSLQEQLEAFGCGIELTLLAAIPKGSGLGTSSILASTVFGTLSDFCNLKWDKYTICSRTLMLEQMLTTGGGWQDQYGGVFGGIKLLESKPGIIQQPTVRWAPDHIFSDPASASTVLLYYTGITRMAKNILAEIVKGMFLNGNQYLRILEEMNHHALKTYEAFQYGNMDDVALAIGKSWKLNQRLDSGTNTPETQAIIDRVADYLVSCKLLGAGGGGYMLMFAKDAEAAMRIKATLNANPTNKRARFVDWSVSADGFKVSRS</sequence>
<dbReference type="GO" id="GO:0005524">
    <property type="term" value="F:ATP binding"/>
    <property type="evidence" value="ECO:0007669"/>
    <property type="project" value="UniProtKB-KW"/>
</dbReference>
<evidence type="ECO:0000256" key="2">
    <source>
        <dbReference type="ARBA" id="ARBA00022741"/>
    </source>
</evidence>
<evidence type="ECO:0000259" key="5">
    <source>
        <dbReference type="Pfam" id="PF00288"/>
    </source>
</evidence>
<evidence type="ECO:0000259" key="6">
    <source>
        <dbReference type="Pfam" id="PF07959"/>
    </source>
</evidence>
<dbReference type="GO" id="GO:0050201">
    <property type="term" value="F:fucokinase activity"/>
    <property type="evidence" value="ECO:0007669"/>
    <property type="project" value="TreeGrafter"/>
</dbReference>
<evidence type="ECO:0000256" key="3">
    <source>
        <dbReference type="ARBA" id="ARBA00022777"/>
    </source>
</evidence>
<name>A0A6I4I7U4_9SPHI</name>
<dbReference type="EMBL" id="WQLA01000003">
    <property type="protein sequence ID" value="MVN91260.1"/>
    <property type="molecule type" value="Genomic_DNA"/>
</dbReference>
<keyword evidence="7" id="KW-0548">Nucleotidyltransferase</keyword>
<organism evidence="7 8">
    <name type="scientific">Mucilaginibacter aquatilis</name>
    <dbReference type="NCBI Taxonomy" id="1517760"/>
    <lineage>
        <taxon>Bacteria</taxon>
        <taxon>Pseudomonadati</taxon>
        <taxon>Bacteroidota</taxon>
        <taxon>Sphingobacteriia</taxon>
        <taxon>Sphingobacteriales</taxon>
        <taxon>Sphingobacteriaceae</taxon>
        <taxon>Mucilaginibacter</taxon>
    </lineage>
</organism>
<dbReference type="PANTHER" id="PTHR32463">
    <property type="entry name" value="L-FUCOSE KINASE"/>
    <property type="match status" value="1"/>
</dbReference>
<keyword evidence="3 7" id="KW-0418">Kinase</keyword>
<dbReference type="Pfam" id="PF00288">
    <property type="entry name" value="GHMP_kinases_N"/>
    <property type="match status" value="1"/>
</dbReference>
<dbReference type="GO" id="GO:0016779">
    <property type="term" value="F:nucleotidyltransferase activity"/>
    <property type="evidence" value="ECO:0007669"/>
    <property type="project" value="UniProtKB-KW"/>
</dbReference>
<dbReference type="InterPro" id="IPR036554">
    <property type="entry name" value="GHMP_kinase_C_sf"/>
</dbReference>
<protein>
    <submittedName>
        <fullName evidence="7">Bifunctional fucokinase/L-fucose-1-P-guanylyltransferase</fullName>
    </submittedName>
</protein>
<dbReference type="AlphaFoldDB" id="A0A6I4I7U4"/>
<evidence type="ECO:0000313" key="7">
    <source>
        <dbReference type="EMBL" id="MVN91260.1"/>
    </source>
</evidence>
<dbReference type="NCBIfam" id="NF009948">
    <property type="entry name" value="PRK13412.1"/>
    <property type="match status" value="1"/>
</dbReference>
<evidence type="ECO:0000256" key="4">
    <source>
        <dbReference type="ARBA" id="ARBA00022840"/>
    </source>
</evidence>
<proteinExistence type="predicted"/>
<gene>
    <name evidence="7" type="primary">fkp</name>
    <name evidence="7" type="ORF">GO816_09015</name>
</gene>
<dbReference type="Proteomes" id="UP000434850">
    <property type="component" value="Unassembled WGS sequence"/>
</dbReference>
<evidence type="ECO:0000313" key="8">
    <source>
        <dbReference type="Proteomes" id="UP000434850"/>
    </source>
</evidence>
<dbReference type="PANTHER" id="PTHR32463:SF0">
    <property type="entry name" value="L-FUCOSE KINASE"/>
    <property type="match status" value="1"/>
</dbReference>